<comment type="caution">
    <text evidence="1">The sequence shown here is derived from an EMBL/GenBank/DDBJ whole genome shotgun (WGS) entry which is preliminary data.</text>
</comment>
<reference evidence="1 2" key="1">
    <citation type="submission" date="2024-04" db="EMBL/GenBank/DDBJ databases">
        <title>Tritrichomonas musculus Genome.</title>
        <authorList>
            <person name="Alves-Ferreira E."/>
            <person name="Grigg M."/>
            <person name="Lorenzi H."/>
            <person name="Galac M."/>
        </authorList>
    </citation>
    <scope>NUCLEOTIDE SEQUENCE [LARGE SCALE GENOMIC DNA]</scope>
    <source>
        <strain evidence="1 2">EAF2021</strain>
    </source>
</reference>
<protein>
    <submittedName>
        <fullName evidence="1">Uncharacterized protein</fullName>
    </submittedName>
</protein>
<dbReference type="EMBL" id="JAPFFF010000004">
    <property type="protein sequence ID" value="KAK8892853.1"/>
    <property type="molecule type" value="Genomic_DNA"/>
</dbReference>
<keyword evidence="2" id="KW-1185">Reference proteome</keyword>
<gene>
    <name evidence="1" type="ORF">M9Y10_030104</name>
</gene>
<sequence>MKILSANVYTNHPHVFTFSDNVKQFIVGFSSIDVHYSEIDHHVRDIEIDLQNVQKSDNYVTVTPVVRMSDRHDTSESYYSTINVAVIALVGEGNPDIYMLNRVKVNENFELPWDNLTFIQSSLTHNYVSYWETDHHLEKYYSLTYPKSSNSPFMLQGETFMTDRHYRNLRGAVSADVIAYCGIDKKVLCCSFNSNNSGRKGSVCFGEKPRNFKPDDYELACIINGYEVSFKTSTDHHVYQIKLSSKIENDKLYEKDGKVYANINLTAYLEDSSKNCTDIQHNKLYGFVIAYNKNKPEEKQYNNYEEFADEYNKINSSFLNQ</sequence>
<evidence type="ECO:0000313" key="1">
    <source>
        <dbReference type="EMBL" id="KAK8892853.1"/>
    </source>
</evidence>
<evidence type="ECO:0000313" key="2">
    <source>
        <dbReference type="Proteomes" id="UP001470230"/>
    </source>
</evidence>
<name>A0ABR2KNX9_9EUKA</name>
<proteinExistence type="predicted"/>
<dbReference type="Proteomes" id="UP001470230">
    <property type="component" value="Unassembled WGS sequence"/>
</dbReference>
<organism evidence="1 2">
    <name type="scientific">Tritrichomonas musculus</name>
    <dbReference type="NCBI Taxonomy" id="1915356"/>
    <lineage>
        <taxon>Eukaryota</taxon>
        <taxon>Metamonada</taxon>
        <taxon>Parabasalia</taxon>
        <taxon>Tritrichomonadida</taxon>
        <taxon>Tritrichomonadidae</taxon>
        <taxon>Tritrichomonas</taxon>
    </lineage>
</organism>
<accession>A0ABR2KNX9</accession>